<dbReference type="Pfam" id="PF14559">
    <property type="entry name" value="TPR_19"/>
    <property type="match status" value="1"/>
</dbReference>
<comment type="caution">
    <text evidence="2">The sequence shown here is derived from an EMBL/GenBank/DDBJ whole genome shotgun (WGS) entry which is preliminary data.</text>
</comment>
<evidence type="ECO:0000313" key="2">
    <source>
        <dbReference type="EMBL" id="KKS71714.1"/>
    </source>
</evidence>
<accession>A0A0G1BEW8</accession>
<dbReference type="PANTHER" id="PTHR12558">
    <property type="entry name" value="CELL DIVISION CYCLE 16,23,27"/>
    <property type="match status" value="1"/>
</dbReference>
<reference evidence="2 3" key="1">
    <citation type="journal article" date="2015" name="Nature">
        <title>rRNA introns, odd ribosomes, and small enigmatic genomes across a large radiation of phyla.</title>
        <authorList>
            <person name="Brown C.T."/>
            <person name="Hug L.A."/>
            <person name="Thomas B.C."/>
            <person name="Sharon I."/>
            <person name="Castelle C.J."/>
            <person name="Singh A."/>
            <person name="Wilkins M.J."/>
            <person name="Williams K.H."/>
            <person name="Banfield J.F."/>
        </authorList>
    </citation>
    <scope>NUCLEOTIDE SEQUENCE [LARGE SCALE GENOMIC DNA]</scope>
</reference>
<gene>
    <name evidence="2" type="ORF">UV42_C0021G0009</name>
</gene>
<dbReference type="EMBL" id="LCEK01000021">
    <property type="protein sequence ID" value="KKS71714.1"/>
    <property type="molecule type" value="Genomic_DNA"/>
</dbReference>
<dbReference type="PROSITE" id="PS50005">
    <property type="entry name" value="TPR"/>
    <property type="match status" value="2"/>
</dbReference>
<dbReference type="SUPFAM" id="SSF48452">
    <property type="entry name" value="TPR-like"/>
    <property type="match status" value="1"/>
</dbReference>
<protein>
    <submittedName>
        <fullName evidence="2">Uncharacterized protein</fullName>
    </submittedName>
</protein>
<dbReference type="InterPro" id="IPR019734">
    <property type="entry name" value="TPR_rpt"/>
</dbReference>
<dbReference type="Pfam" id="PF13432">
    <property type="entry name" value="TPR_16"/>
    <property type="match status" value="1"/>
</dbReference>
<dbReference type="SMART" id="SM00028">
    <property type="entry name" value="TPR"/>
    <property type="match status" value="3"/>
</dbReference>
<feature type="repeat" description="TPR" evidence="1">
    <location>
        <begin position="237"/>
        <end position="270"/>
    </location>
</feature>
<dbReference type="Gene3D" id="1.25.40.10">
    <property type="entry name" value="Tetratricopeptide repeat domain"/>
    <property type="match status" value="2"/>
</dbReference>
<keyword evidence="1" id="KW-0802">TPR repeat</keyword>
<dbReference type="Proteomes" id="UP000033867">
    <property type="component" value="Unassembled WGS sequence"/>
</dbReference>
<dbReference type="InterPro" id="IPR011990">
    <property type="entry name" value="TPR-like_helical_dom_sf"/>
</dbReference>
<evidence type="ECO:0000256" key="1">
    <source>
        <dbReference type="PROSITE-ProRule" id="PRU00339"/>
    </source>
</evidence>
<name>A0A0G1BEW8_9BACT</name>
<organism evidence="2 3">
    <name type="scientific">Candidatus Magasanikbacteria bacterium GW2011_GWE2_42_7</name>
    <dbReference type="NCBI Taxonomy" id="1619052"/>
    <lineage>
        <taxon>Bacteria</taxon>
        <taxon>Candidatus Magasanikiibacteriota</taxon>
    </lineage>
</organism>
<proteinExistence type="predicted"/>
<feature type="repeat" description="TPR" evidence="1">
    <location>
        <begin position="169"/>
        <end position="202"/>
    </location>
</feature>
<dbReference type="AlphaFoldDB" id="A0A0G1BEW8"/>
<sequence length="325" mass="37436">MFSILPLFFILISLAVIVVIIARKYPELTILDLDTIPERKEKQKKKEILSRKASQRSKNQQERMKHVLVPFAKVWEKIQTSFRHYVKRLKDEVAEKKQYRMPMRIAKKKEVSSELSAAREHVFKPYDDTDREETIEDILKKGSRALEQGNAQAAESAFIHAIETDKKDMRAYEGLGDVYLSQGQLAEAEESYQFAHKLSPTSVSTLEKLAKLAMGRDEWTTAIQYYEQAVLIEDTNATFFATLAELFLKAGQPDAAYEAISQAVEIMPKHIHYLDMLTEISIMVEDKNRAEEAAHAIRMIDPEHPRLATFKERIADMEDQKNSKN</sequence>
<evidence type="ECO:0000313" key="3">
    <source>
        <dbReference type="Proteomes" id="UP000033867"/>
    </source>
</evidence>
<dbReference type="PANTHER" id="PTHR12558:SF13">
    <property type="entry name" value="CELL DIVISION CYCLE PROTEIN 27 HOMOLOG"/>
    <property type="match status" value="1"/>
</dbReference>